<comment type="caution">
    <text evidence="2">The sequence shown here is derived from an EMBL/GenBank/DDBJ whole genome shotgun (WGS) entry which is preliminary data.</text>
</comment>
<proteinExistence type="predicted"/>
<accession>A0A6A5E1S9</accession>
<gene>
    <name evidence="2" type="ORF">PFLUV_G00160950</name>
</gene>
<dbReference type="EMBL" id="VHII01000013">
    <property type="protein sequence ID" value="KAF1382101.1"/>
    <property type="molecule type" value="Genomic_DNA"/>
</dbReference>
<protein>
    <submittedName>
        <fullName evidence="2">Uncharacterized protein</fullName>
    </submittedName>
</protein>
<feature type="region of interest" description="Disordered" evidence="1">
    <location>
        <begin position="41"/>
        <end position="112"/>
    </location>
</feature>
<organism evidence="2 3">
    <name type="scientific">Perca fluviatilis</name>
    <name type="common">European perch</name>
    <dbReference type="NCBI Taxonomy" id="8168"/>
    <lineage>
        <taxon>Eukaryota</taxon>
        <taxon>Metazoa</taxon>
        <taxon>Chordata</taxon>
        <taxon>Craniata</taxon>
        <taxon>Vertebrata</taxon>
        <taxon>Euteleostomi</taxon>
        <taxon>Actinopterygii</taxon>
        <taxon>Neopterygii</taxon>
        <taxon>Teleostei</taxon>
        <taxon>Neoteleostei</taxon>
        <taxon>Acanthomorphata</taxon>
        <taxon>Eupercaria</taxon>
        <taxon>Perciformes</taxon>
        <taxon>Percoidei</taxon>
        <taxon>Percidae</taxon>
        <taxon>Percinae</taxon>
        <taxon>Perca</taxon>
    </lineage>
</organism>
<evidence type="ECO:0000313" key="3">
    <source>
        <dbReference type="Proteomes" id="UP000465112"/>
    </source>
</evidence>
<feature type="compositionally biased region" description="Low complexity" evidence="1">
    <location>
        <begin position="71"/>
        <end position="88"/>
    </location>
</feature>
<feature type="compositionally biased region" description="Basic and acidic residues" evidence="1">
    <location>
        <begin position="100"/>
        <end position="112"/>
    </location>
</feature>
<reference evidence="2 3" key="1">
    <citation type="submission" date="2019-06" db="EMBL/GenBank/DDBJ databases">
        <title>A chromosome-scale genome assembly of the European perch, Perca fluviatilis.</title>
        <authorList>
            <person name="Roques C."/>
            <person name="Zahm M."/>
            <person name="Cabau C."/>
            <person name="Klopp C."/>
            <person name="Bouchez O."/>
            <person name="Donnadieu C."/>
            <person name="Kuhl H."/>
            <person name="Gislard M."/>
            <person name="Guendouz S."/>
            <person name="Journot L."/>
            <person name="Haffray P."/>
            <person name="Bestin A."/>
            <person name="Morvezen R."/>
            <person name="Feron R."/>
            <person name="Wen M."/>
            <person name="Jouanno E."/>
            <person name="Herpin A."/>
            <person name="Schartl M."/>
            <person name="Postlethwait J."/>
            <person name="Schaerlinger B."/>
            <person name="Chardard D."/>
            <person name="Lecocq T."/>
            <person name="Poncet C."/>
            <person name="Jaffrelo L."/>
            <person name="Lampietro C."/>
            <person name="Guiguen Y."/>
        </authorList>
    </citation>
    <scope>NUCLEOTIDE SEQUENCE [LARGE SCALE GENOMIC DNA]</scope>
    <source>
        <tissue evidence="2">Blood</tissue>
    </source>
</reference>
<dbReference type="Proteomes" id="UP000465112">
    <property type="component" value="Chromosome 13"/>
</dbReference>
<dbReference type="AlphaFoldDB" id="A0A6A5E1S9"/>
<evidence type="ECO:0000313" key="2">
    <source>
        <dbReference type="EMBL" id="KAF1382101.1"/>
    </source>
</evidence>
<keyword evidence="3" id="KW-1185">Reference proteome</keyword>
<sequence>MMSETPWQRLQPNSPSRWKKRNDHRDHDAKLWLVMGFLVVGGLQSNPSPPSRETSLKMVKRNQKGNEKARSPLASPPAGSSGEAGDSPRIPVSPAGRTQHSPEGKETSTENR</sequence>
<feature type="compositionally biased region" description="Polar residues" evidence="1">
    <location>
        <begin position="1"/>
        <end position="16"/>
    </location>
</feature>
<feature type="region of interest" description="Disordered" evidence="1">
    <location>
        <begin position="1"/>
        <end position="24"/>
    </location>
</feature>
<name>A0A6A5E1S9_PERFL</name>
<evidence type="ECO:0000256" key="1">
    <source>
        <dbReference type="SAM" id="MobiDB-lite"/>
    </source>
</evidence>